<gene>
    <name evidence="1" type="ORF">O6H91_16G028900</name>
</gene>
<dbReference type="Proteomes" id="UP001162992">
    <property type="component" value="Chromosome 16"/>
</dbReference>
<name>A0ACC2BC15_DIPCM</name>
<reference evidence="2" key="1">
    <citation type="journal article" date="2024" name="Proc. Natl. Acad. Sci. U.S.A.">
        <title>Extraordinary preservation of gene collinearity over three hundred million years revealed in homosporous lycophytes.</title>
        <authorList>
            <person name="Li C."/>
            <person name="Wickell D."/>
            <person name="Kuo L.Y."/>
            <person name="Chen X."/>
            <person name="Nie B."/>
            <person name="Liao X."/>
            <person name="Peng D."/>
            <person name="Ji J."/>
            <person name="Jenkins J."/>
            <person name="Williams M."/>
            <person name="Shu S."/>
            <person name="Plott C."/>
            <person name="Barry K."/>
            <person name="Rajasekar S."/>
            <person name="Grimwood J."/>
            <person name="Han X."/>
            <person name="Sun S."/>
            <person name="Hou Z."/>
            <person name="He W."/>
            <person name="Dai G."/>
            <person name="Sun C."/>
            <person name="Schmutz J."/>
            <person name="Leebens-Mack J.H."/>
            <person name="Li F.W."/>
            <person name="Wang L."/>
        </authorList>
    </citation>
    <scope>NUCLEOTIDE SEQUENCE [LARGE SCALE GENOMIC DNA]</scope>
    <source>
        <strain evidence="2">cv. PW_Plant_1</strain>
    </source>
</reference>
<organism evidence="1 2">
    <name type="scientific">Diphasiastrum complanatum</name>
    <name type="common">Issler's clubmoss</name>
    <name type="synonym">Lycopodium complanatum</name>
    <dbReference type="NCBI Taxonomy" id="34168"/>
    <lineage>
        <taxon>Eukaryota</taxon>
        <taxon>Viridiplantae</taxon>
        <taxon>Streptophyta</taxon>
        <taxon>Embryophyta</taxon>
        <taxon>Tracheophyta</taxon>
        <taxon>Lycopodiopsida</taxon>
        <taxon>Lycopodiales</taxon>
        <taxon>Lycopodiaceae</taxon>
        <taxon>Lycopodioideae</taxon>
        <taxon>Diphasiastrum</taxon>
    </lineage>
</organism>
<accession>A0ACC2BC15</accession>
<sequence length="114" mass="13223">MFQLFQWNNFFIRMHFPKTRVFSSKMATFQSVPTQVESSFIRHNVVQDQMAQSSPVHRQISLRPATPQLDFMNDNDEGSSATHSAQRIFQLQDADAQMLPGLVLVMRNFVSCWI</sequence>
<evidence type="ECO:0000313" key="1">
    <source>
        <dbReference type="EMBL" id="KAJ7526959.1"/>
    </source>
</evidence>
<proteinExistence type="predicted"/>
<dbReference type="EMBL" id="CM055107">
    <property type="protein sequence ID" value="KAJ7526959.1"/>
    <property type="molecule type" value="Genomic_DNA"/>
</dbReference>
<protein>
    <submittedName>
        <fullName evidence="1">Uncharacterized protein</fullName>
    </submittedName>
</protein>
<keyword evidence="2" id="KW-1185">Reference proteome</keyword>
<evidence type="ECO:0000313" key="2">
    <source>
        <dbReference type="Proteomes" id="UP001162992"/>
    </source>
</evidence>
<comment type="caution">
    <text evidence="1">The sequence shown here is derived from an EMBL/GenBank/DDBJ whole genome shotgun (WGS) entry which is preliminary data.</text>
</comment>